<organism evidence="1 2">
    <name type="scientific">Paramecium octaurelia</name>
    <dbReference type="NCBI Taxonomy" id="43137"/>
    <lineage>
        <taxon>Eukaryota</taxon>
        <taxon>Sar</taxon>
        <taxon>Alveolata</taxon>
        <taxon>Ciliophora</taxon>
        <taxon>Intramacronucleata</taxon>
        <taxon>Oligohymenophorea</taxon>
        <taxon>Peniculida</taxon>
        <taxon>Parameciidae</taxon>
        <taxon>Paramecium</taxon>
    </lineage>
</organism>
<sequence length="145" mass="17124">MEQILVFTQQKNLGRLEQIYQSLKVTHHVLNYKTLLGIQRQENFLLGQSSRITCLQVNSIYFFYNIQMNCMAVMYNPFKPRFYMHPQKRYQMIGTKNSVIICIEVVNGQVQFIKALLNEGERQIKYGSVLAIQCLEKVYVGWFEN</sequence>
<evidence type="ECO:0000313" key="1">
    <source>
        <dbReference type="EMBL" id="CAD8181351.1"/>
    </source>
</evidence>
<keyword evidence="2" id="KW-1185">Reference proteome</keyword>
<name>A0A8S1VX29_PAROT</name>
<dbReference type="Proteomes" id="UP000683925">
    <property type="component" value="Unassembled WGS sequence"/>
</dbReference>
<dbReference type="EMBL" id="CAJJDP010000075">
    <property type="protein sequence ID" value="CAD8181351.1"/>
    <property type="molecule type" value="Genomic_DNA"/>
</dbReference>
<evidence type="ECO:0000313" key="2">
    <source>
        <dbReference type="Proteomes" id="UP000683925"/>
    </source>
</evidence>
<protein>
    <submittedName>
        <fullName evidence="1">Uncharacterized protein</fullName>
    </submittedName>
</protein>
<reference evidence="1" key="1">
    <citation type="submission" date="2021-01" db="EMBL/GenBank/DDBJ databases">
        <authorList>
            <consortium name="Genoscope - CEA"/>
            <person name="William W."/>
        </authorList>
    </citation>
    <scope>NUCLEOTIDE SEQUENCE</scope>
</reference>
<comment type="caution">
    <text evidence="1">The sequence shown here is derived from an EMBL/GenBank/DDBJ whole genome shotgun (WGS) entry which is preliminary data.</text>
</comment>
<dbReference type="AlphaFoldDB" id="A0A8S1VX29"/>
<gene>
    <name evidence="1" type="ORF">POCTA_138.1.T0760273</name>
</gene>
<accession>A0A8S1VX29</accession>
<proteinExistence type="predicted"/>